<dbReference type="Gene3D" id="3.40.50.300">
    <property type="entry name" value="P-loop containing nucleotide triphosphate hydrolases"/>
    <property type="match status" value="1"/>
</dbReference>
<keyword evidence="2" id="KW-0342">GTP-binding</keyword>
<dbReference type="InterPro" id="IPR013822">
    <property type="entry name" value="Signal_recog_particl_SRP54_hlx"/>
</dbReference>
<feature type="domain" description="SRP54-type proteins GTP-binding" evidence="6">
    <location>
        <begin position="398"/>
        <end position="549"/>
    </location>
</feature>
<evidence type="ECO:0000259" key="5">
    <source>
        <dbReference type="SMART" id="SM00382"/>
    </source>
</evidence>
<sequence length="639" mass="70594">MGVSLVHMETPRNEIQIVEGQICTLGLIRSLSGPENTRPKLNLEVVLQGSQAGVLANGPITEPSNLNGCIAQTQPRPLVLQPVQETVLEKGNPSRRGKTTKSEMSRSKKKGADLRNKAKHNRKKSQQKGVLFSNCLQKGAIFRAAAAAISLSVEHSINSRRRNKLLNEAQATIEVGKILGMCFVVDVGVCSPEVAYFAGFLVLLFFVFFDQRLVAISFSHSNLTLFFFSSVILLQFFFSSMIHLGIAISKFDFEYNSMIYLCGFGAFRLFLLESLWKMKSKEETRQKWIANCSVLEQVPSVHLNQLNLGAQVFGFTSEVLTKENIVEPMRDIRRALLEADVSLPVVRRFVQTVSEQAVGVGLICGVRLDQQLVKIVHDELVKLMGGEVSELVFAKSGPTIILLASLQGVGKTIVCTKFTFYLKKQGKSCMLVAGDVYKPAAIDQLVILGEQVDMPIYAAETGVKHAEIARQGLEEAKMKNIDVVIVDTAGRLQIDKTMMDELKKVKRALNPTEVLLVVDTMTGQEAAEWYRICELSDANDVACAHYVLQLQYSGLLKGDDLSNRHQAEVFDSKARAELLDIILKESFVHEGKGKDLLVEVRNGENGMEELCTLSTLGPNSMISPIVLPYSMSLVPLSQP</sequence>
<keyword evidence="4" id="KW-1133">Transmembrane helix</keyword>
<feature type="domain" description="AAA+ ATPase" evidence="5">
    <location>
        <begin position="397"/>
        <end position="554"/>
    </location>
</feature>
<keyword evidence="4" id="KW-0812">Transmembrane</keyword>
<evidence type="ECO:0000313" key="8">
    <source>
        <dbReference type="EMBL" id="THF99284.1"/>
    </source>
</evidence>
<evidence type="ECO:0000256" key="3">
    <source>
        <dbReference type="SAM" id="MobiDB-lite"/>
    </source>
</evidence>
<dbReference type="SUPFAM" id="SSF52540">
    <property type="entry name" value="P-loop containing nucleoside triphosphate hydrolases"/>
    <property type="match status" value="1"/>
</dbReference>
<evidence type="ECO:0000313" key="9">
    <source>
        <dbReference type="Proteomes" id="UP000306102"/>
    </source>
</evidence>
<dbReference type="GO" id="GO:0048500">
    <property type="term" value="C:signal recognition particle"/>
    <property type="evidence" value="ECO:0007669"/>
    <property type="project" value="InterPro"/>
</dbReference>
<dbReference type="SMART" id="SM00962">
    <property type="entry name" value="SRP54"/>
    <property type="match status" value="1"/>
</dbReference>
<evidence type="ECO:0008006" key="10">
    <source>
        <dbReference type="Google" id="ProtNLM"/>
    </source>
</evidence>
<dbReference type="PANTHER" id="PTHR11564">
    <property type="entry name" value="SIGNAL RECOGNITION PARTICLE 54K PROTEIN SRP54"/>
    <property type="match status" value="1"/>
</dbReference>
<feature type="domain" description="Signal recognition particle SRP54 helical bundle" evidence="7">
    <location>
        <begin position="304"/>
        <end position="384"/>
    </location>
</feature>
<dbReference type="Proteomes" id="UP000306102">
    <property type="component" value="Unassembled WGS sequence"/>
</dbReference>
<dbReference type="SMART" id="SM00963">
    <property type="entry name" value="SRP54_N"/>
    <property type="match status" value="1"/>
</dbReference>
<feature type="compositionally biased region" description="Basic residues" evidence="3">
    <location>
        <begin position="117"/>
        <end position="126"/>
    </location>
</feature>
<feature type="transmembrane region" description="Helical" evidence="4">
    <location>
        <begin position="258"/>
        <end position="276"/>
    </location>
</feature>
<evidence type="ECO:0000256" key="1">
    <source>
        <dbReference type="ARBA" id="ARBA00022741"/>
    </source>
</evidence>
<evidence type="ECO:0000259" key="6">
    <source>
        <dbReference type="SMART" id="SM00962"/>
    </source>
</evidence>
<keyword evidence="4" id="KW-0472">Membrane</keyword>
<gene>
    <name evidence="8" type="ORF">TEA_028165</name>
</gene>
<feature type="transmembrane region" description="Helical" evidence="4">
    <location>
        <begin position="223"/>
        <end position="246"/>
    </location>
</feature>
<evidence type="ECO:0000256" key="2">
    <source>
        <dbReference type="ARBA" id="ARBA00023134"/>
    </source>
</evidence>
<feature type="region of interest" description="Disordered" evidence="3">
    <location>
        <begin position="86"/>
        <end position="126"/>
    </location>
</feature>
<keyword evidence="1" id="KW-0547">Nucleotide-binding</keyword>
<protein>
    <recommendedName>
        <fullName evidence="10">SRP54-type proteins GTP-binding domain-containing protein</fullName>
    </recommendedName>
</protein>
<dbReference type="Pfam" id="PF00448">
    <property type="entry name" value="SRP54"/>
    <property type="match status" value="1"/>
</dbReference>
<accession>A0A4S4D9Z5</accession>
<dbReference type="Pfam" id="PF02881">
    <property type="entry name" value="SRP54_N"/>
    <property type="match status" value="1"/>
</dbReference>
<reference evidence="8 9" key="1">
    <citation type="journal article" date="2018" name="Proc. Natl. Acad. Sci. U.S.A.">
        <title>Draft genome sequence of Camellia sinensis var. sinensis provides insights into the evolution of the tea genome and tea quality.</title>
        <authorList>
            <person name="Wei C."/>
            <person name="Yang H."/>
            <person name="Wang S."/>
            <person name="Zhao J."/>
            <person name="Liu C."/>
            <person name="Gao L."/>
            <person name="Xia E."/>
            <person name="Lu Y."/>
            <person name="Tai Y."/>
            <person name="She G."/>
            <person name="Sun J."/>
            <person name="Cao H."/>
            <person name="Tong W."/>
            <person name="Gao Q."/>
            <person name="Li Y."/>
            <person name="Deng W."/>
            <person name="Jiang X."/>
            <person name="Wang W."/>
            <person name="Chen Q."/>
            <person name="Zhang S."/>
            <person name="Li H."/>
            <person name="Wu J."/>
            <person name="Wang P."/>
            <person name="Li P."/>
            <person name="Shi C."/>
            <person name="Zheng F."/>
            <person name="Jian J."/>
            <person name="Huang B."/>
            <person name="Shan D."/>
            <person name="Shi M."/>
            <person name="Fang C."/>
            <person name="Yue Y."/>
            <person name="Li F."/>
            <person name="Li D."/>
            <person name="Wei S."/>
            <person name="Han B."/>
            <person name="Jiang C."/>
            <person name="Yin Y."/>
            <person name="Xia T."/>
            <person name="Zhang Z."/>
            <person name="Bennetzen J.L."/>
            <person name="Zhao S."/>
            <person name="Wan X."/>
        </authorList>
    </citation>
    <scope>NUCLEOTIDE SEQUENCE [LARGE SCALE GENOMIC DNA]</scope>
    <source>
        <strain evidence="9">cv. Shuchazao</strain>
        <tissue evidence="8">Leaf</tissue>
    </source>
</reference>
<dbReference type="InterPro" id="IPR027417">
    <property type="entry name" value="P-loop_NTPase"/>
</dbReference>
<organism evidence="8 9">
    <name type="scientific">Camellia sinensis var. sinensis</name>
    <name type="common">China tea</name>
    <dbReference type="NCBI Taxonomy" id="542762"/>
    <lineage>
        <taxon>Eukaryota</taxon>
        <taxon>Viridiplantae</taxon>
        <taxon>Streptophyta</taxon>
        <taxon>Embryophyta</taxon>
        <taxon>Tracheophyta</taxon>
        <taxon>Spermatophyta</taxon>
        <taxon>Magnoliopsida</taxon>
        <taxon>eudicotyledons</taxon>
        <taxon>Gunneridae</taxon>
        <taxon>Pentapetalae</taxon>
        <taxon>asterids</taxon>
        <taxon>Ericales</taxon>
        <taxon>Theaceae</taxon>
        <taxon>Camellia</taxon>
    </lineage>
</organism>
<dbReference type="InterPro" id="IPR042101">
    <property type="entry name" value="SRP54_N_sf"/>
</dbReference>
<dbReference type="InterPro" id="IPR000897">
    <property type="entry name" value="SRP54_GTPase_dom"/>
</dbReference>
<dbReference type="GO" id="GO:0003924">
    <property type="term" value="F:GTPase activity"/>
    <property type="evidence" value="ECO:0007669"/>
    <property type="project" value="InterPro"/>
</dbReference>
<dbReference type="STRING" id="542762.A0A4S4D9Z5"/>
<name>A0A4S4D9Z5_CAMSN</name>
<keyword evidence="9" id="KW-1185">Reference proteome</keyword>
<feature type="compositionally biased region" description="Basic and acidic residues" evidence="3">
    <location>
        <begin position="100"/>
        <end position="116"/>
    </location>
</feature>
<dbReference type="InterPro" id="IPR022941">
    <property type="entry name" value="SRP54"/>
</dbReference>
<proteinExistence type="predicted"/>
<dbReference type="GO" id="GO:0006614">
    <property type="term" value="P:SRP-dependent cotranslational protein targeting to membrane"/>
    <property type="evidence" value="ECO:0007669"/>
    <property type="project" value="InterPro"/>
</dbReference>
<dbReference type="GO" id="GO:0005525">
    <property type="term" value="F:GTP binding"/>
    <property type="evidence" value="ECO:0007669"/>
    <property type="project" value="UniProtKB-KW"/>
</dbReference>
<dbReference type="InterPro" id="IPR003593">
    <property type="entry name" value="AAA+_ATPase"/>
</dbReference>
<dbReference type="EMBL" id="SDRB02011991">
    <property type="protein sequence ID" value="THF99284.1"/>
    <property type="molecule type" value="Genomic_DNA"/>
</dbReference>
<feature type="transmembrane region" description="Helical" evidence="4">
    <location>
        <begin position="194"/>
        <end position="211"/>
    </location>
</feature>
<evidence type="ECO:0000259" key="7">
    <source>
        <dbReference type="SMART" id="SM00963"/>
    </source>
</evidence>
<dbReference type="AlphaFoldDB" id="A0A4S4D9Z5"/>
<dbReference type="PANTHER" id="PTHR11564:SF5">
    <property type="entry name" value="SIGNAL RECOGNITION PARTICLE SUBUNIT SRP54"/>
    <property type="match status" value="1"/>
</dbReference>
<evidence type="ECO:0000256" key="4">
    <source>
        <dbReference type="SAM" id="Phobius"/>
    </source>
</evidence>
<comment type="caution">
    <text evidence="8">The sequence shown here is derived from an EMBL/GenBank/DDBJ whole genome shotgun (WGS) entry which is preliminary data.</text>
</comment>
<dbReference type="SMART" id="SM00382">
    <property type="entry name" value="AAA"/>
    <property type="match status" value="1"/>
</dbReference>
<dbReference type="Gene3D" id="1.20.120.140">
    <property type="entry name" value="Signal recognition particle SRP54, nucleotide-binding domain"/>
    <property type="match status" value="1"/>
</dbReference>